<dbReference type="EMBL" id="AUYB01000098">
    <property type="protein sequence ID" value="KZN39782.1"/>
    <property type="molecule type" value="Genomic_DNA"/>
</dbReference>
<dbReference type="GO" id="GO:0006633">
    <property type="term" value="P:fatty acid biosynthetic process"/>
    <property type="evidence" value="ECO:0007669"/>
    <property type="project" value="TreeGrafter"/>
</dbReference>
<proteinExistence type="inferred from homology"/>
<keyword evidence="2" id="KW-0560">Oxidoreductase</keyword>
<sequence length="240" mass="25584">MKQTVLVTGASSGIGYETCLLLLKAGHNVVGLSRSINSTHELNSYANFTAWSCDLSKIDEVADLLLSIQASVGEINALVYAAGVCHHEQFGSTKLSSVIEQINVNLISAFILCEQAIMHMPKESSILLLSSTLAEKPISTSAIYSASKAGLEQITKASALAGAEKKIRVNAVSLGCVNTSMLVKPRADDLDKKHRLEQLEQIHPFGLGQANEVASVLINLLNQPWTTGSVIKIDGGLTLN</sequence>
<evidence type="ECO:0000313" key="3">
    <source>
        <dbReference type="EMBL" id="KZN39782.1"/>
    </source>
</evidence>
<dbReference type="GO" id="GO:0048038">
    <property type="term" value="F:quinone binding"/>
    <property type="evidence" value="ECO:0007669"/>
    <property type="project" value="TreeGrafter"/>
</dbReference>
<evidence type="ECO:0008006" key="5">
    <source>
        <dbReference type="Google" id="ProtNLM"/>
    </source>
</evidence>
<dbReference type="PANTHER" id="PTHR42760:SF133">
    <property type="entry name" value="3-OXOACYL-[ACYL-CARRIER-PROTEIN] REDUCTASE"/>
    <property type="match status" value="1"/>
</dbReference>
<dbReference type="PRINTS" id="PR00081">
    <property type="entry name" value="GDHRDH"/>
</dbReference>
<dbReference type="InterPro" id="IPR036291">
    <property type="entry name" value="NAD(P)-bd_dom_sf"/>
</dbReference>
<dbReference type="Gene3D" id="3.40.50.720">
    <property type="entry name" value="NAD(P)-binding Rossmann-like Domain"/>
    <property type="match status" value="1"/>
</dbReference>
<gene>
    <name evidence="3" type="ORF">N475_13565</name>
</gene>
<dbReference type="PANTHER" id="PTHR42760">
    <property type="entry name" value="SHORT-CHAIN DEHYDROGENASES/REDUCTASES FAMILY MEMBER"/>
    <property type="match status" value="1"/>
</dbReference>
<reference evidence="3 4" key="1">
    <citation type="submission" date="2013-07" db="EMBL/GenBank/DDBJ databases">
        <title>Comparative Genomic and Metabolomic Analysis of Twelve Strains of Pseudoalteromonas luteoviolacea.</title>
        <authorList>
            <person name="Vynne N.G."/>
            <person name="Mansson M."/>
            <person name="Gram L."/>
        </authorList>
    </citation>
    <scope>NUCLEOTIDE SEQUENCE [LARGE SCALE GENOMIC DNA]</scope>
    <source>
        <strain evidence="3 4">DSM 6061</strain>
    </source>
</reference>
<dbReference type="PATRIC" id="fig|1365250.3.peg.1943"/>
<evidence type="ECO:0000313" key="4">
    <source>
        <dbReference type="Proteomes" id="UP000076643"/>
    </source>
</evidence>
<dbReference type="AlphaFoldDB" id="A0A166X7T2"/>
<dbReference type="CDD" id="cd05233">
    <property type="entry name" value="SDR_c"/>
    <property type="match status" value="1"/>
</dbReference>
<keyword evidence="4" id="KW-1185">Reference proteome</keyword>
<evidence type="ECO:0000256" key="1">
    <source>
        <dbReference type="ARBA" id="ARBA00006484"/>
    </source>
</evidence>
<comment type="caution">
    <text evidence="3">The sequence shown here is derived from an EMBL/GenBank/DDBJ whole genome shotgun (WGS) entry which is preliminary data.</text>
</comment>
<dbReference type="GO" id="GO:0016616">
    <property type="term" value="F:oxidoreductase activity, acting on the CH-OH group of donors, NAD or NADP as acceptor"/>
    <property type="evidence" value="ECO:0007669"/>
    <property type="project" value="TreeGrafter"/>
</dbReference>
<name>A0A166X7T2_9GAMM</name>
<dbReference type="Pfam" id="PF13561">
    <property type="entry name" value="adh_short_C2"/>
    <property type="match status" value="1"/>
</dbReference>
<organism evidence="3 4">
    <name type="scientific">Pseudoalteromonas luteoviolacea DSM 6061</name>
    <dbReference type="NCBI Taxonomy" id="1365250"/>
    <lineage>
        <taxon>Bacteria</taxon>
        <taxon>Pseudomonadati</taxon>
        <taxon>Pseudomonadota</taxon>
        <taxon>Gammaproteobacteria</taxon>
        <taxon>Alteromonadales</taxon>
        <taxon>Pseudoalteromonadaceae</taxon>
        <taxon>Pseudoalteromonas</taxon>
    </lineage>
</organism>
<accession>A0A166X7T2</accession>
<protein>
    <recommendedName>
        <fullName evidence="5">Oxidoreductase</fullName>
    </recommendedName>
</protein>
<evidence type="ECO:0000256" key="2">
    <source>
        <dbReference type="ARBA" id="ARBA00023002"/>
    </source>
</evidence>
<dbReference type="InterPro" id="IPR002347">
    <property type="entry name" value="SDR_fam"/>
</dbReference>
<dbReference type="RefSeq" id="WP_063365097.1">
    <property type="nucleotide sequence ID" value="NZ_AQHB01000023.1"/>
</dbReference>
<comment type="similarity">
    <text evidence="1">Belongs to the short-chain dehydrogenases/reductases (SDR) family.</text>
</comment>
<dbReference type="Proteomes" id="UP000076643">
    <property type="component" value="Unassembled WGS sequence"/>
</dbReference>
<dbReference type="SUPFAM" id="SSF51735">
    <property type="entry name" value="NAD(P)-binding Rossmann-fold domains"/>
    <property type="match status" value="1"/>
</dbReference>